<dbReference type="InterPro" id="IPR036910">
    <property type="entry name" value="HMG_box_dom_sf"/>
</dbReference>
<dbReference type="InterPro" id="IPR009071">
    <property type="entry name" value="HMG_box_dom"/>
</dbReference>
<name>A0A397T822_9GLOM</name>
<evidence type="ECO:0000259" key="2">
    <source>
        <dbReference type="SMART" id="SM00398"/>
    </source>
</evidence>
<comment type="caution">
    <text evidence="3">The sequence shown here is derived from an EMBL/GenBank/DDBJ whole genome shotgun (WGS) entry which is preliminary data.</text>
</comment>
<organism evidence="3 4">
    <name type="scientific">Glomus cerebriforme</name>
    <dbReference type="NCBI Taxonomy" id="658196"/>
    <lineage>
        <taxon>Eukaryota</taxon>
        <taxon>Fungi</taxon>
        <taxon>Fungi incertae sedis</taxon>
        <taxon>Mucoromycota</taxon>
        <taxon>Glomeromycotina</taxon>
        <taxon>Glomeromycetes</taxon>
        <taxon>Glomerales</taxon>
        <taxon>Glomeraceae</taxon>
        <taxon>Glomus</taxon>
    </lineage>
</organism>
<keyword evidence="4" id="KW-1185">Reference proteome</keyword>
<feature type="region of interest" description="Disordered" evidence="1">
    <location>
        <begin position="160"/>
        <end position="189"/>
    </location>
</feature>
<evidence type="ECO:0000313" key="3">
    <source>
        <dbReference type="EMBL" id="RIA92407.1"/>
    </source>
</evidence>
<dbReference type="SMART" id="SM00398">
    <property type="entry name" value="HMG"/>
    <property type="match status" value="1"/>
</dbReference>
<dbReference type="SUPFAM" id="SSF47095">
    <property type="entry name" value="HMG-box"/>
    <property type="match status" value="1"/>
</dbReference>
<dbReference type="Pfam" id="PF00505">
    <property type="entry name" value="HMG_box"/>
    <property type="match status" value="1"/>
</dbReference>
<dbReference type="CDD" id="cd01389">
    <property type="entry name" value="HMG-box_ROX1-like"/>
    <property type="match status" value="1"/>
</dbReference>
<evidence type="ECO:0000256" key="1">
    <source>
        <dbReference type="SAM" id="MobiDB-lite"/>
    </source>
</evidence>
<feature type="compositionally biased region" description="Low complexity" evidence="1">
    <location>
        <begin position="179"/>
        <end position="189"/>
    </location>
</feature>
<feature type="domain" description="HMG box" evidence="2">
    <location>
        <begin position="93"/>
        <end position="161"/>
    </location>
</feature>
<dbReference type="AlphaFoldDB" id="A0A397T822"/>
<sequence>MAKTATKKYQRKKPRKNTYVFRSSINGYINNDVLVAPPPPEPNKALCLHINANSDEELVRRSNYKFNSSVEILINDSETSRFAASNRKRGVKKVPRRQNAWILYRRDKSVIPKFGGLTSAHISKEISKMWDNESRETIELFEALARMAVKRHKERYGENYKYNPVQKKSSGKEEGNQNEPLLTPSPSEILSLTSPISTISSSFEDPSQELTMNLNLKVTSDPAHHFFKNIYLSYYTN</sequence>
<accession>A0A397T822</accession>
<proteinExistence type="predicted"/>
<gene>
    <name evidence="3" type="ORF">C1645_765225</name>
</gene>
<protein>
    <recommendedName>
        <fullName evidence="2">HMG box domain-containing protein</fullName>
    </recommendedName>
</protein>
<dbReference type="EMBL" id="QKYT01000127">
    <property type="protein sequence ID" value="RIA92407.1"/>
    <property type="molecule type" value="Genomic_DNA"/>
</dbReference>
<reference evidence="3 4" key="1">
    <citation type="submission" date="2018-06" db="EMBL/GenBank/DDBJ databases">
        <title>Comparative genomics reveals the genomic features of Rhizophagus irregularis, R. cerebriforme, R. diaphanum and Gigaspora rosea, and their symbiotic lifestyle signature.</title>
        <authorList>
            <person name="Morin E."/>
            <person name="San Clemente H."/>
            <person name="Chen E.C.H."/>
            <person name="De La Providencia I."/>
            <person name="Hainaut M."/>
            <person name="Kuo A."/>
            <person name="Kohler A."/>
            <person name="Murat C."/>
            <person name="Tang N."/>
            <person name="Roy S."/>
            <person name="Loubradou J."/>
            <person name="Henrissat B."/>
            <person name="Grigoriev I.V."/>
            <person name="Corradi N."/>
            <person name="Roux C."/>
            <person name="Martin F.M."/>
        </authorList>
    </citation>
    <scope>NUCLEOTIDE SEQUENCE [LARGE SCALE GENOMIC DNA]</scope>
    <source>
        <strain evidence="3 4">DAOM 227022</strain>
    </source>
</reference>
<dbReference type="STRING" id="658196.A0A397T822"/>
<dbReference type="Proteomes" id="UP000265703">
    <property type="component" value="Unassembled WGS sequence"/>
</dbReference>
<dbReference type="OrthoDB" id="2358296at2759"/>
<dbReference type="Gene3D" id="1.10.30.10">
    <property type="entry name" value="High mobility group box domain"/>
    <property type="match status" value="1"/>
</dbReference>
<evidence type="ECO:0000313" key="4">
    <source>
        <dbReference type="Proteomes" id="UP000265703"/>
    </source>
</evidence>